<dbReference type="SUPFAM" id="SSF53474">
    <property type="entry name" value="alpha/beta-Hydrolases"/>
    <property type="match status" value="1"/>
</dbReference>
<dbReference type="InterPro" id="IPR029058">
    <property type="entry name" value="AB_hydrolase_fold"/>
</dbReference>
<dbReference type="EMBL" id="SMCN01000010">
    <property type="protein sequence ID" value="TCV83196.1"/>
    <property type="molecule type" value="Genomic_DNA"/>
</dbReference>
<dbReference type="RefSeq" id="WP_132325126.1">
    <property type="nucleotide sequence ID" value="NZ_LUUF01000059.1"/>
</dbReference>
<evidence type="ECO:0000313" key="1">
    <source>
        <dbReference type="EMBL" id="TCV83196.1"/>
    </source>
</evidence>
<sequence>MSNMKFKVSSDANDTPPCVGSILSAHLIGLYFVGIQFTTSTDFGLGKLSPKAIVDVAGHSLGGHLAMAFARLFPNNVDQVVTANGAGFHGAYLDSFFNLLAGHTTIRCTL</sequence>
<dbReference type="Gene3D" id="3.40.50.1820">
    <property type="entry name" value="alpha/beta hydrolase"/>
    <property type="match status" value="1"/>
</dbReference>
<organism evidence="1 2">
    <name type="scientific">Methylomonas methanica</name>
    <dbReference type="NCBI Taxonomy" id="421"/>
    <lineage>
        <taxon>Bacteria</taxon>
        <taxon>Pseudomonadati</taxon>
        <taxon>Pseudomonadota</taxon>
        <taxon>Gammaproteobacteria</taxon>
        <taxon>Methylococcales</taxon>
        <taxon>Methylococcaceae</taxon>
        <taxon>Methylomonas</taxon>
    </lineage>
</organism>
<accession>A0ABY2CLB1</accession>
<protein>
    <recommendedName>
        <fullName evidence="3">AB hydrolase-1 domain-containing protein</fullName>
    </recommendedName>
</protein>
<name>A0ABY2CLB1_METMH</name>
<reference evidence="1 2" key="1">
    <citation type="submission" date="2019-03" db="EMBL/GenBank/DDBJ databases">
        <title>Systems level insights into methane cycling in arid and semi-arid ecosystems.</title>
        <authorList>
            <person name="Kalyuzhnaya M."/>
        </authorList>
    </citation>
    <scope>NUCLEOTIDE SEQUENCE [LARGE SCALE GENOMIC DNA]</scope>
    <source>
        <strain evidence="1 2">S-1</strain>
    </source>
</reference>
<comment type="caution">
    <text evidence="1">The sequence shown here is derived from an EMBL/GenBank/DDBJ whole genome shotgun (WGS) entry which is preliminary data.</text>
</comment>
<gene>
    <name evidence="1" type="ORF">EDE11_110155</name>
</gene>
<evidence type="ECO:0000313" key="2">
    <source>
        <dbReference type="Proteomes" id="UP000295649"/>
    </source>
</evidence>
<dbReference type="Proteomes" id="UP000295649">
    <property type="component" value="Unassembled WGS sequence"/>
</dbReference>
<keyword evidence="2" id="KW-1185">Reference proteome</keyword>
<proteinExistence type="predicted"/>
<evidence type="ECO:0008006" key="3">
    <source>
        <dbReference type="Google" id="ProtNLM"/>
    </source>
</evidence>